<gene>
    <name evidence="2" type="primary">traN</name>
    <name evidence="2" type="ORF">ACFS7Y_00435</name>
</gene>
<keyword evidence="3" id="KW-1185">Reference proteome</keyword>
<dbReference type="Pfam" id="PF13595">
    <property type="entry name" value="DUF4138"/>
    <property type="match status" value="1"/>
</dbReference>
<sequence length="290" mass="33124">MKNIIKISLIALLHLISIELHAQHSNTIHMKVIPASYLELTCEKTTHLIFPAKISYVDLGSEAIVADKVTETSNILRIKASAEPLLAESNLAVVTDDGSFYSFLVRYNQHPQRMSYAISKSRCKDADENEIYFEKFGETSASKIKQLLEQTYNSESKTLKRSRSKKRQIEFSLTDLSIHNSQYYLRLNIKNLSIVPLHVRDLNFQVVDRKLAKRTVAQQIPVVPLKHYKPLTTIDGKASESTVILLDQFPITEKQRLIIELRDQHGSRNQKISLKLSDLLQAKKSTTQKH</sequence>
<protein>
    <submittedName>
        <fullName evidence="2">Conjugative transposon protein TraN</fullName>
    </submittedName>
</protein>
<dbReference type="InterPro" id="IPR022298">
    <property type="entry name" value="Conjug_transposon_TraN"/>
</dbReference>
<evidence type="ECO:0000313" key="2">
    <source>
        <dbReference type="EMBL" id="MFD2965838.1"/>
    </source>
</evidence>
<reference evidence="3" key="1">
    <citation type="journal article" date="2019" name="Int. J. Syst. Evol. Microbiol.">
        <title>The Global Catalogue of Microorganisms (GCM) 10K type strain sequencing project: providing services to taxonomists for standard genome sequencing and annotation.</title>
        <authorList>
            <consortium name="The Broad Institute Genomics Platform"/>
            <consortium name="The Broad Institute Genome Sequencing Center for Infectious Disease"/>
            <person name="Wu L."/>
            <person name="Ma J."/>
        </authorList>
    </citation>
    <scope>NUCLEOTIDE SEQUENCE [LARGE SCALE GENOMIC DNA]</scope>
    <source>
        <strain evidence="3">KCTC 22814</strain>
    </source>
</reference>
<dbReference type="NCBIfam" id="TIGR03780">
    <property type="entry name" value="Bac_Flav_CT_N"/>
    <property type="match status" value="1"/>
</dbReference>
<feature type="signal peptide" evidence="1">
    <location>
        <begin position="1"/>
        <end position="22"/>
    </location>
</feature>
<evidence type="ECO:0000256" key="1">
    <source>
        <dbReference type="SAM" id="SignalP"/>
    </source>
</evidence>
<feature type="chain" id="PRO_5046676747" evidence="1">
    <location>
        <begin position="23"/>
        <end position="290"/>
    </location>
</feature>
<dbReference type="EMBL" id="JBHUPB010000001">
    <property type="protein sequence ID" value="MFD2965838.1"/>
    <property type="molecule type" value="Genomic_DNA"/>
</dbReference>
<dbReference type="RefSeq" id="WP_320184718.1">
    <property type="nucleotide sequence ID" value="NZ_CP138332.1"/>
</dbReference>
<organism evidence="2 3">
    <name type="scientific">Sphingobacterium bambusae</name>
    <dbReference type="NCBI Taxonomy" id="662858"/>
    <lineage>
        <taxon>Bacteria</taxon>
        <taxon>Pseudomonadati</taxon>
        <taxon>Bacteroidota</taxon>
        <taxon>Sphingobacteriia</taxon>
        <taxon>Sphingobacteriales</taxon>
        <taxon>Sphingobacteriaceae</taxon>
        <taxon>Sphingobacterium</taxon>
    </lineage>
</organism>
<accession>A0ABW6BBC4</accession>
<proteinExistence type="predicted"/>
<name>A0ABW6BBC4_9SPHI</name>
<comment type="caution">
    <text evidence="2">The sequence shown here is derived from an EMBL/GenBank/DDBJ whole genome shotgun (WGS) entry which is preliminary data.</text>
</comment>
<keyword evidence="1" id="KW-0732">Signal</keyword>
<dbReference type="Proteomes" id="UP001597525">
    <property type="component" value="Unassembled WGS sequence"/>
</dbReference>
<evidence type="ECO:0000313" key="3">
    <source>
        <dbReference type="Proteomes" id="UP001597525"/>
    </source>
</evidence>